<feature type="non-terminal residue" evidence="1">
    <location>
        <position position="1"/>
    </location>
</feature>
<dbReference type="OrthoDB" id="9894386at2759"/>
<evidence type="ECO:0000313" key="2">
    <source>
        <dbReference type="Proteomes" id="UP000053660"/>
    </source>
</evidence>
<name>A0A0B1S238_OESDE</name>
<dbReference type="AlphaFoldDB" id="A0A0B1S238"/>
<proteinExistence type="predicted"/>
<protein>
    <submittedName>
        <fullName evidence="1">Uncharacterized protein</fullName>
    </submittedName>
</protein>
<keyword evidence="2" id="KW-1185">Reference proteome</keyword>
<dbReference type="Proteomes" id="UP000053660">
    <property type="component" value="Unassembled WGS sequence"/>
</dbReference>
<accession>A0A0B1S238</accession>
<dbReference type="EMBL" id="KN610664">
    <property type="protein sequence ID" value="KHJ77537.1"/>
    <property type="molecule type" value="Genomic_DNA"/>
</dbReference>
<organism evidence="1 2">
    <name type="scientific">Oesophagostomum dentatum</name>
    <name type="common">Nodular worm</name>
    <dbReference type="NCBI Taxonomy" id="61180"/>
    <lineage>
        <taxon>Eukaryota</taxon>
        <taxon>Metazoa</taxon>
        <taxon>Ecdysozoa</taxon>
        <taxon>Nematoda</taxon>
        <taxon>Chromadorea</taxon>
        <taxon>Rhabditida</taxon>
        <taxon>Rhabditina</taxon>
        <taxon>Rhabditomorpha</taxon>
        <taxon>Strongyloidea</taxon>
        <taxon>Strongylidae</taxon>
        <taxon>Oesophagostomum</taxon>
    </lineage>
</organism>
<gene>
    <name evidence="1" type="ORF">OESDEN_22843</name>
</gene>
<feature type="non-terminal residue" evidence="1">
    <location>
        <position position="77"/>
    </location>
</feature>
<sequence length="77" mass="8469">QFVCWPCGFPSSFEIESYKDIDLCLVSSLAKSSWDYSPSVIEELPPPVLHLADGRLKKSRTNSETMTSIIMGAATVS</sequence>
<evidence type="ECO:0000313" key="1">
    <source>
        <dbReference type="EMBL" id="KHJ77537.1"/>
    </source>
</evidence>
<reference evidence="1 2" key="1">
    <citation type="submission" date="2014-03" db="EMBL/GenBank/DDBJ databases">
        <title>Draft genome of the hookworm Oesophagostomum dentatum.</title>
        <authorList>
            <person name="Mitreva M."/>
        </authorList>
    </citation>
    <scope>NUCLEOTIDE SEQUENCE [LARGE SCALE GENOMIC DNA]</scope>
    <source>
        <strain evidence="1 2">OD-Hann</strain>
    </source>
</reference>